<dbReference type="EMBL" id="QPFP01000066">
    <property type="protein sequence ID" value="TEB24456.1"/>
    <property type="molecule type" value="Genomic_DNA"/>
</dbReference>
<accession>A0A4Y7SRH0</accession>
<name>A0A4Y7SRH0_COPMI</name>
<proteinExistence type="predicted"/>
<gene>
    <name evidence="2" type="ORF">FA13DRAFT_1714628</name>
</gene>
<evidence type="ECO:0000256" key="1">
    <source>
        <dbReference type="SAM" id="MobiDB-lite"/>
    </source>
</evidence>
<feature type="compositionally biased region" description="Polar residues" evidence="1">
    <location>
        <begin position="176"/>
        <end position="199"/>
    </location>
</feature>
<feature type="region of interest" description="Disordered" evidence="1">
    <location>
        <begin position="176"/>
        <end position="205"/>
    </location>
</feature>
<reference evidence="2 3" key="1">
    <citation type="journal article" date="2019" name="Nat. Ecol. Evol.">
        <title>Megaphylogeny resolves global patterns of mushroom evolution.</title>
        <authorList>
            <person name="Varga T."/>
            <person name="Krizsan K."/>
            <person name="Foldi C."/>
            <person name="Dima B."/>
            <person name="Sanchez-Garcia M."/>
            <person name="Sanchez-Ramirez S."/>
            <person name="Szollosi G.J."/>
            <person name="Szarkandi J.G."/>
            <person name="Papp V."/>
            <person name="Albert L."/>
            <person name="Andreopoulos W."/>
            <person name="Angelini C."/>
            <person name="Antonin V."/>
            <person name="Barry K.W."/>
            <person name="Bougher N.L."/>
            <person name="Buchanan P."/>
            <person name="Buyck B."/>
            <person name="Bense V."/>
            <person name="Catcheside P."/>
            <person name="Chovatia M."/>
            <person name="Cooper J."/>
            <person name="Damon W."/>
            <person name="Desjardin D."/>
            <person name="Finy P."/>
            <person name="Geml J."/>
            <person name="Haridas S."/>
            <person name="Hughes K."/>
            <person name="Justo A."/>
            <person name="Karasinski D."/>
            <person name="Kautmanova I."/>
            <person name="Kiss B."/>
            <person name="Kocsube S."/>
            <person name="Kotiranta H."/>
            <person name="LaButti K.M."/>
            <person name="Lechner B.E."/>
            <person name="Liimatainen K."/>
            <person name="Lipzen A."/>
            <person name="Lukacs Z."/>
            <person name="Mihaltcheva S."/>
            <person name="Morgado L.N."/>
            <person name="Niskanen T."/>
            <person name="Noordeloos M.E."/>
            <person name="Ohm R.A."/>
            <person name="Ortiz-Santana B."/>
            <person name="Ovrebo C."/>
            <person name="Racz N."/>
            <person name="Riley R."/>
            <person name="Savchenko A."/>
            <person name="Shiryaev A."/>
            <person name="Soop K."/>
            <person name="Spirin V."/>
            <person name="Szebenyi C."/>
            <person name="Tomsovsky M."/>
            <person name="Tulloss R.E."/>
            <person name="Uehling J."/>
            <person name="Grigoriev I.V."/>
            <person name="Vagvolgyi C."/>
            <person name="Papp T."/>
            <person name="Martin F.M."/>
            <person name="Miettinen O."/>
            <person name="Hibbett D.S."/>
            <person name="Nagy L.G."/>
        </authorList>
    </citation>
    <scope>NUCLEOTIDE SEQUENCE [LARGE SCALE GENOMIC DNA]</scope>
    <source>
        <strain evidence="2 3">FP101781</strain>
    </source>
</reference>
<keyword evidence="3" id="KW-1185">Reference proteome</keyword>
<comment type="caution">
    <text evidence="2">The sequence shown here is derived from an EMBL/GenBank/DDBJ whole genome shotgun (WGS) entry which is preliminary data.</text>
</comment>
<evidence type="ECO:0000313" key="2">
    <source>
        <dbReference type="EMBL" id="TEB24456.1"/>
    </source>
</evidence>
<feature type="region of interest" description="Disordered" evidence="1">
    <location>
        <begin position="280"/>
        <end position="307"/>
    </location>
</feature>
<sequence>MTPSFRFNHFPTRPSALAFNLKLAYCPSRPAAAQDAANPMIQTSVGADTTGPDPRPQASVYNSIAASNIVVNNVYPLTSFAAGFATGFATGLFSASWFEFGGHRGTETTSSAGTTQHGLPLREAELEQSRNLGLSSTRFLLTAFGAVRQARYTRTDPSKPSRTLASIHPTQNAWTLGTFSRGHSSRRPTSSIHIPASQSDDTDPPVLFEPSTFDLRLFNIRASSPASNSMSGDRGAWRQGDSDEAGAVPRRARLTFFYLTTSARSFNTGLRYELEAARGRRRLERGSGQAEAREEEEESGRARARGLGEARRHGGNLLRGGRNFDLSQFALGVLAQV</sequence>
<protein>
    <submittedName>
        <fullName evidence="2">Uncharacterized protein</fullName>
    </submittedName>
</protein>
<feature type="region of interest" description="Disordered" evidence="1">
    <location>
        <begin position="224"/>
        <end position="245"/>
    </location>
</feature>
<dbReference type="Proteomes" id="UP000298030">
    <property type="component" value="Unassembled WGS sequence"/>
</dbReference>
<organism evidence="2 3">
    <name type="scientific">Coprinellus micaceus</name>
    <name type="common">Glistening ink-cap mushroom</name>
    <name type="synonym">Coprinus micaceus</name>
    <dbReference type="NCBI Taxonomy" id="71717"/>
    <lineage>
        <taxon>Eukaryota</taxon>
        <taxon>Fungi</taxon>
        <taxon>Dikarya</taxon>
        <taxon>Basidiomycota</taxon>
        <taxon>Agaricomycotina</taxon>
        <taxon>Agaricomycetes</taxon>
        <taxon>Agaricomycetidae</taxon>
        <taxon>Agaricales</taxon>
        <taxon>Agaricineae</taxon>
        <taxon>Psathyrellaceae</taxon>
        <taxon>Coprinellus</taxon>
    </lineage>
</organism>
<evidence type="ECO:0000313" key="3">
    <source>
        <dbReference type="Proteomes" id="UP000298030"/>
    </source>
</evidence>
<dbReference type="AlphaFoldDB" id="A0A4Y7SRH0"/>